<evidence type="ECO:0000313" key="2">
    <source>
        <dbReference type="EMBL" id="MBV2130149.1"/>
    </source>
</evidence>
<feature type="chain" id="PRO_5045252196" evidence="1">
    <location>
        <begin position="23"/>
        <end position="345"/>
    </location>
</feature>
<sequence length="345" mass="39469">MLKNFALIWTLTAVLWPLQSVADVVTALDEAEDYLTVNPAHTIVLLDSIKDQTKEPLDLFIRHNVLLLRASVPTNKLDRLIQALDVIFEYHQHPYFQQELTAITSALGIWLRRNNYLHDAQSSIACSYKYATTDKQRLTLTNSKALLAWQLDEPDKARTLFNQAQALARQSAQLNVLAMAENNLGLLAFDQGNIQVAETHFRTALTQYQALSLRAGQISAGINLLFIFLIQEDITNFQRLYAPTAILTRSFPNQAKQALLFWLETRFQQLQGQTIVEKTRQQLRETFGQMEDRKVKLLIQRYLAPKLELELTLPEPADRKIFERSWFSKVIECAWPLNSGAKGSK</sequence>
<reference evidence="2 3" key="1">
    <citation type="submission" date="2021-06" db="EMBL/GenBank/DDBJ databases">
        <title>Rheinheimera indica sp. nov., isolated from deep-sea sediment.</title>
        <authorList>
            <person name="Wang Z."/>
            <person name="Zhang X.-Y."/>
        </authorList>
    </citation>
    <scope>NUCLEOTIDE SEQUENCE [LARGE SCALE GENOMIC DNA]</scope>
    <source>
        <strain evidence="2 3">SM2107</strain>
    </source>
</reference>
<keyword evidence="3" id="KW-1185">Reference proteome</keyword>
<gene>
    <name evidence="2" type="ORF">KQY15_13735</name>
</gene>
<organism evidence="2 3">
    <name type="scientific">Arsukibacterium indicum</name>
    <dbReference type="NCBI Taxonomy" id="2848612"/>
    <lineage>
        <taxon>Bacteria</taxon>
        <taxon>Pseudomonadati</taxon>
        <taxon>Pseudomonadota</taxon>
        <taxon>Gammaproteobacteria</taxon>
        <taxon>Chromatiales</taxon>
        <taxon>Chromatiaceae</taxon>
        <taxon>Arsukibacterium</taxon>
    </lineage>
</organism>
<name>A0ABS6MMW2_9GAMM</name>
<evidence type="ECO:0000256" key="1">
    <source>
        <dbReference type="SAM" id="SignalP"/>
    </source>
</evidence>
<evidence type="ECO:0000313" key="3">
    <source>
        <dbReference type="Proteomes" id="UP000704611"/>
    </source>
</evidence>
<keyword evidence="1" id="KW-0732">Signal</keyword>
<comment type="caution">
    <text evidence="2">The sequence shown here is derived from an EMBL/GenBank/DDBJ whole genome shotgun (WGS) entry which is preliminary data.</text>
</comment>
<proteinExistence type="predicted"/>
<dbReference type="Proteomes" id="UP000704611">
    <property type="component" value="Unassembled WGS sequence"/>
</dbReference>
<dbReference type="Pfam" id="PF13424">
    <property type="entry name" value="TPR_12"/>
    <property type="match status" value="1"/>
</dbReference>
<dbReference type="RefSeq" id="WP_217670099.1">
    <property type="nucleotide sequence ID" value="NZ_JAHRID010000006.1"/>
</dbReference>
<protein>
    <submittedName>
        <fullName evidence="2">Tetratricopeptide repeat protein</fullName>
    </submittedName>
</protein>
<dbReference type="EMBL" id="JAHRID010000006">
    <property type="protein sequence ID" value="MBV2130149.1"/>
    <property type="molecule type" value="Genomic_DNA"/>
</dbReference>
<accession>A0ABS6MMW2</accession>
<feature type="signal peptide" evidence="1">
    <location>
        <begin position="1"/>
        <end position="22"/>
    </location>
</feature>